<dbReference type="Gene3D" id="1.10.10.10">
    <property type="entry name" value="Winged helix-like DNA-binding domain superfamily/Winged helix DNA-binding domain"/>
    <property type="match status" value="1"/>
</dbReference>
<dbReference type="EMBL" id="JBHTJM010000010">
    <property type="protein sequence ID" value="MFD0964945.1"/>
    <property type="molecule type" value="Genomic_DNA"/>
</dbReference>
<keyword evidence="2" id="KW-0805">Transcription regulation</keyword>
<dbReference type="Pfam" id="PF04542">
    <property type="entry name" value="Sigma70_r2"/>
    <property type="match status" value="1"/>
</dbReference>
<dbReference type="InterPro" id="IPR039425">
    <property type="entry name" value="RNA_pol_sigma-70-like"/>
</dbReference>
<evidence type="ECO:0000313" key="8">
    <source>
        <dbReference type="Proteomes" id="UP001596997"/>
    </source>
</evidence>
<reference evidence="8" key="1">
    <citation type="journal article" date="2019" name="Int. J. Syst. Evol. Microbiol.">
        <title>The Global Catalogue of Microorganisms (GCM) 10K type strain sequencing project: providing services to taxonomists for standard genome sequencing and annotation.</title>
        <authorList>
            <consortium name="The Broad Institute Genomics Platform"/>
            <consortium name="The Broad Institute Genome Sequencing Center for Infectious Disease"/>
            <person name="Wu L."/>
            <person name="Ma J."/>
        </authorList>
    </citation>
    <scope>NUCLEOTIDE SEQUENCE [LARGE SCALE GENOMIC DNA]</scope>
    <source>
        <strain evidence="8">CCUG 62114</strain>
    </source>
</reference>
<dbReference type="Proteomes" id="UP001596997">
    <property type="component" value="Unassembled WGS sequence"/>
</dbReference>
<dbReference type="InterPro" id="IPR007627">
    <property type="entry name" value="RNA_pol_sigma70_r2"/>
</dbReference>
<evidence type="ECO:0000313" key="7">
    <source>
        <dbReference type="EMBL" id="MFD0964945.1"/>
    </source>
</evidence>
<accession>A0ABW3I4Z2</accession>
<sequence>MEVNKEILLTQIAKAKKGNQSAFNYLLDHFWNEVYRFQLKRTENETDAEDITIQTFSKAFHKIDLFDEQYKFSTWLITISKNIHYDFLRKKKSSISSQTTTDDDDKVYSIADQSPSAEDKLINEQNLAKLLKDIKKLKPHYQEVIQLRYFQEMSYNEIAQEINEPLNNVKVKLLRARKLLAEIIQKKND</sequence>
<evidence type="ECO:0000259" key="5">
    <source>
        <dbReference type="Pfam" id="PF04542"/>
    </source>
</evidence>
<dbReference type="InterPro" id="IPR036388">
    <property type="entry name" value="WH-like_DNA-bd_sf"/>
</dbReference>
<evidence type="ECO:0000256" key="2">
    <source>
        <dbReference type="ARBA" id="ARBA00023015"/>
    </source>
</evidence>
<feature type="domain" description="RNA polymerase sigma factor 70 region 4 type 2" evidence="6">
    <location>
        <begin position="134"/>
        <end position="180"/>
    </location>
</feature>
<evidence type="ECO:0000256" key="1">
    <source>
        <dbReference type="ARBA" id="ARBA00010641"/>
    </source>
</evidence>
<feature type="domain" description="RNA polymerase sigma-70 region 2" evidence="5">
    <location>
        <begin position="32"/>
        <end position="92"/>
    </location>
</feature>
<evidence type="ECO:0000259" key="6">
    <source>
        <dbReference type="Pfam" id="PF08281"/>
    </source>
</evidence>
<dbReference type="InterPro" id="IPR013249">
    <property type="entry name" value="RNA_pol_sigma70_r4_t2"/>
</dbReference>
<dbReference type="CDD" id="cd06171">
    <property type="entry name" value="Sigma70_r4"/>
    <property type="match status" value="1"/>
</dbReference>
<proteinExistence type="inferred from homology"/>
<evidence type="ECO:0000256" key="4">
    <source>
        <dbReference type="ARBA" id="ARBA00023163"/>
    </source>
</evidence>
<dbReference type="SUPFAM" id="SSF88946">
    <property type="entry name" value="Sigma2 domain of RNA polymerase sigma factors"/>
    <property type="match status" value="1"/>
</dbReference>
<comment type="caution">
    <text evidence="7">The sequence shown here is derived from an EMBL/GenBank/DDBJ whole genome shotgun (WGS) entry which is preliminary data.</text>
</comment>
<name>A0ABW3I4Z2_9FLAO</name>
<comment type="similarity">
    <text evidence="1">Belongs to the sigma-70 factor family. ECF subfamily.</text>
</comment>
<protein>
    <submittedName>
        <fullName evidence="7">RNA polymerase sigma factor</fullName>
    </submittedName>
</protein>
<dbReference type="Gene3D" id="1.10.1740.10">
    <property type="match status" value="1"/>
</dbReference>
<dbReference type="InterPro" id="IPR014284">
    <property type="entry name" value="RNA_pol_sigma-70_dom"/>
</dbReference>
<dbReference type="RefSeq" id="WP_377716615.1">
    <property type="nucleotide sequence ID" value="NZ_JBHTJM010000010.1"/>
</dbReference>
<dbReference type="InterPro" id="IPR013324">
    <property type="entry name" value="RNA_pol_sigma_r3/r4-like"/>
</dbReference>
<organism evidence="7 8">
    <name type="scientific">Pseudofulvibacter geojedonensis</name>
    <dbReference type="NCBI Taxonomy" id="1123758"/>
    <lineage>
        <taxon>Bacteria</taxon>
        <taxon>Pseudomonadati</taxon>
        <taxon>Bacteroidota</taxon>
        <taxon>Flavobacteriia</taxon>
        <taxon>Flavobacteriales</taxon>
        <taxon>Flavobacteriaceae</taxon>
        <taxon>Pseudofulvibacter</taxon>
    </lineage>
</organism>
<dbReference type="InterPro" id="IPR013325">
    <property type="entry name" value="RNA_pol_sigma_r2"/>
</dbReference>
<dbReference type="PANTHER" id="PTHR43133:SF51">
    <property type="entry name" value="RNA POLYMERASE SIGMA FACTOR"/>
    <property type="match status" value="1"/>
</dbReference>
<dbReference type="NCBIfam" id="TIGR02937">
    <property type="entry name" value="sigma70-ECF"/>
    <property type="match status" value="1"/>
</dbReference>
<dbReference type="Pfam" id="PF08281">
    <property type="entry name" value="Sigma70_r4_2"/>
    <property type="match status" value="1"/>
</dbReference>
<dbReference type="SUPFAM" id="SSF88659">
    <property type="entry name" value="Sigma3 and sigma4 domains of RNA polymerase sigma factors"/>
    <property type="match status" value="1"/>
</dbReference>
<dbReference type="PANTHER" id="PTHR43133">
    <property type="entry name" value="RNA POLYMERASE ECF-TYPE SIGMA FACTO"/>
    <property type="match status" value="1"/>
</dbReference>
<keyword evidence="3" id="KW-0731">Sigma factor</keyword>
<gene>
    <name evidence="7" type="ORF">ACFQ1O_13090</name>
</gene>
<keyword evidence="4" id="KW-0804">Transcription</keyword>
<evidence type="ECO:0000256" key="3">
    <source>
        <dbReference type="ARBA" id="ARBA00023082"/>
    </source>
</evidence>
<keyword evidence="8" id="KW-1185">Reference proteome</keyword>